<evidence type="ECO:0000256" key="7">
    <source>
        <dbReference type="ARBA" id="ARBA00022691"/>
    </source>
</evidence>
<keyword evidence="6 14" id="KW-0004">4Fe-4S</keyword>
<evidence type="ECO:0000256" key="14">
    <source>
        <dbReference type="PIRSR" id="PIRSR004911-1"/>
    </source>
</evidence>
<dbReference type="GO" id="GO:0051539">
    <property type="term" value="F:4 iron, 4 sulfur cluster binding"/>
    <property type="evidence" value="ECO:0007669"/>
    <property type="project" value="UniProtKB-KW"/>
</dbReference>
<evidence type="ECO:0000256" key="6">
    <source>
        <dbReference type="ARBA" id="ARBA00022485"/>
    </source>
</evidence>
<feature type="binding site" evidence="14">
    <location>
        <position position="130"/>
    </location>
    <ligand>
        <name>[4Fe-4S] cluster</name>
        <dbReference type="ChEBI" id="CHEBI:49883"/>
        <note>4Fe-4S-S-AdoMet</note>
    </ligand>
</feature>
<dbReference type="OrthoDB" id="9770937at2"/>
<comment type="cofactor">
    <cofactor evidence="3">
        <name>[4Fe-4S] cluster</name>
        <dbReference type="ChEBI" id="CHEBI:49883"/>
    </cofactor>
</comment>
<comment type="cofactor">
    <cofactor evidence="2 15">
        <name>pyridoxal 5'-phosphate</name>
        <dbReference type="ChEBI" id="CHEBI:597326"/>
    </cofactor>
</comment>
<evidence type="ECO:0000256" key="15">
    <source>
        <dbReference type="PIRSR" id="PIRSR603739-50"/>
    </source>
</evidence>
<accession>A0A4R1F6K9</accession>
<dbReference type="Proteomes" id="UP000294887">
    <property type="component" value="Unassembled WGS sequence"/>
</dbReference>
<protein>
    <recommendedName>
        <fullName evidence="5">L-lysine 2,3-aminomutase</fullName>
    </recommendedName>
    <alternativeName>
        <fullName evidence="13">EF-P post-translational modification enzyme B</fullName>
    </alternativeName>
</protein>
<keyword evidence="8 14" id="KW-0479">Metal-binding</keyword>
<dbReference type="EMBL" id="SMFQ01000002">
    <property type="protein sequence ID" value="TCJ88202.1"/>
    <property type="molecule type" value="Genomic_DNA"/>
</dbReference>
<dbReference type="PANTHER" id="PTHR30538">
    <property type="entry name" value="LYSINE 2,3-AMINOMUTASE-RELATED"/>
    <property type="match status" value="1"/>
</dbReference>
<evidence type="ECO:0000256" key="4">
    <source>
        <dbReference type="ARBA" id="ARBA00008703"/>
    </source>
</evidence>
<evidence type="ECO:0000256" key="10">
    <source>
        <dbReference type="ARBA" id="ARBA00023004"/>
    </source>
</evidence>
<dbReference type="InterPro" id="IPR013785">
    <property type="entry name" value="Aldolase_TIM"/>
</dbReference>
<organism evidence="17 18">
    <name type="scientific">Cocleimonas flava</name>
    <dbReference type="NCBI Taxonomy" id="634765"/>
    <lineage>
        <taxon>Bacteria</taxon>
        <taxon>Pseudomonadati</taxon>
        <taxon>Pseudomonadota</taxon>
        <taxon>Gammaproteobacteria</taxon>
        <taxon>Thiotrichales</taxon>
        <taxon>Thiotrichaceae</taxon>
        <taxon>Cocleimonas</taxon>
    </lineage>
</organism>
<dbReference type="RefSeq" id="WP_131903889.1">
    <property type="nucleotide sequence ID" value="NZ_BAAAFU010000008.1"/>
</dbReference>
<feature type="domain" description="Radical SAM core" evidence="16">
    <location>
        <begin position="109"/>
        <end position="325"/>
    </location>
</feature>
<feature type="modified residue" description="N6-(pyridoxal phosphate)lysine" evidence="15">
    <location>
        <position position="339"/>
    </location>
</feature>
<comment type="caution">
    <text evidence="17">The sequence shown here is derived from an EMBL/GenBank/DDBJ whole genome shotgun (WGS) entry which is preliminary data.</text>
</comment>
<keyword evidence="18" id="KW-1185">Reference proteome</keyword>
<dbReference type="SFLD" id="SFLDS00029">
    <property type="entry name" value="Radical_SAM"/>
    <property type="match status" value="1"/>
</dbReference>
<dbReference type="GO" id="GO:0016853">
    <property type="term" value="F:isomerase activity"/>
    <property type="evidence" value="ECO:0007669"/>
    <property type="project" value="UniProtKB-KW"/>
</dbReference>
<evidence type="ECO:0000256" key="1">
    <source>
        <dbReference type="ARBA" id="ARBA00001352"/>
    </source>
</evidence>
<evidence type="ECO:0000259" key="16">
    <source>
        <dbReference type="PROSITE" id="PS51918"/>
    </source>
</evidence>
<dbReference type="CDD" id="cd01335">
    <property type="entry name" value="Radical_SAM"/>
    <property type="match status" value="1"/>
</dbReference>
<dbReference type="PANTHER" id="PTHR30538:SF1">
    <property type="entry name" value="L-LYSINE 2,3-AMINOMUTASE"/>
    <property type="match status" value="1"/>
</dbReference>
<comment type="catalytic activity">
    <reaction evidence="1">
        <text>L-lysine = D-beta-lysine</text>
        <dbReference type="Rhea" id="RHEA:44148"/>
        <dbReference type="ChEBI" id="CHEBI:32551"/>
        <dbReference type="ChEBI" id="CHEBI:84138"/>
    </reaction>
</comment>
<proteinExistence type="inferred from homology"/>
<keyword evidence="12" id="KW-0413">Isomerase</keyword>
<dbReference type="SUPFAM" id="SSF102114">
    <property type="entry name" value="Radical SAM enzymes"/>
    <property type="match status" value="1"/>
</dbReference>
<dbReference type="InterPro" id="IPR003739">
    <property type="entry name" value="Lys_aminomutase/Glu_NH3_mut"/>
</dbReference>
<evidence type="ECO:0000256" key="13">
    <source>
        <dbReference type="ARBA" id="ARBA00030756"/>
    </source>
</evidence>
<evidence type="ECO:0000256" key="5">
    <source>
        <dbReference type="ARBA" id="ARBA00022363"/>
    </source>
</evidence>
<keyword evidence="7" id="KW-0949">S-adenosyl-L-methionine</keyword>
<evidence type="ECO:0000256" key="8">
    <source>
        <dbReference type="ARBA" id="ARBA00022723"/>
    </source>
</evidence>
<evidence type="ECO:0000256" key="9">
    <source>
        <dbReference type="ARBA" id="ARBA00022898"/>
    </source>
</evidence>
<dbReference type="Gene3D" id="3.20.20.70">
    <property type="entry name" value="Aldolase class I"/>
    <property type="match status" value="1"/>
</dbReference>
<dbReference type="AlphaFoldDB" id="A0A4R1F6K9"/>
<name>A0A4R1F6K9_9GAMM</name>
<keyword evidence="11 14" id="KW-0411">Iron-sulfur</keyword>
<dbReference type="InterPro" id="IPR058240">
    <property type="entry name" value="rSAM_sf"/>
</dbReference>
<dbReference type="SFLD" id="SFLDG01070">
    <property type="entry name" value="PLP-dependent"/>
    <property type="match status" value="1"/>
</dbReference>
<dbReference type="NCBIfam" id="TIGR00238">
    <property type="entry name" value="KamA family radical SAM protein"/>
    <property type="match status" value="1"/>
</dbReference>
<evidence type="ECO:0000313" key="18">
    <source>
        <dbReference type="Proteomes" id="UP000294887"/>
    </source>
</evidence>
<dbReference type="InterPro" id="IPR007197">
    <property type="entry name" value="rSAM"/>
</dbReference>
<dbReference type="SFLD" id="SFLDF00314">
    <property type="entry name" value="L-lysine_2_3-aminomutase_(yjeK"/>
    <property type="match status" value="1"/>
</dbReference>
<dbReference type="Pfam" id="PF04055">
    <property type="entry name" value="Radical_SAM"/>
    <property type="match status" value="1"/>
</dbReference>
<dbReference type="PIRSF" id="PIRSF004911">
    <property type="entry name" value="DUF160"/>
    <property type="match status" value="1"/>
</dbReference>
<evidence type="ECO:0000256" key="12">
    <source>
        <dbReference type="ARBA" id="ARBA00023235"/>
    </source>
</evidence>
<feature type="binding site" evidence="14">
    <location>
        <position position="123"/>
    </location>
    <ligand>
        <name>[4Fe-4S] cluster</name>
        <dbReference type="ChEBI" id="CHEBI:49883"/>
        <note>4Fe-4S-S-AdoMet</note>
    </ligand>
</feature>
<dbReference type="InterPro" id="IPR022462">
    <property type="entry name" value="EpmB"/>
</dbReference>
<evidence type="ECO:0000256" key="2">
    <source>
        <dbReference type="ARBA" id="ARBA00001933"/>
    </source>
</evidence>
<keyword evidence="9 15" id="KW-0663">Pyridoxal phosphate</keyword>
<sequence>MLSSHPLERIQLNNESNWRTVLKKAFKDPLELLEFLGLDRAEYLDKVKTDSRFKMLVPLSYAEKMQKGDWNDPLLQQVLPINQENIETRGFVNDPIGDLQAEASSGLLHKYQGRVLLVTTGACPVHCRYCFRREFPYADSSPDKKQWQNTLDYIQGDNSIHEVIFSGGDPLMLSDDRLQKMCIEIAAIPHVKTLRFHTRVPVFLPERINQSLRKMFTALSAVQEIQKVMVIHINHANEIDEHVSRALSDLRKDGFILLNQSVLLKGVNDDVATLSELSHKLMANHVLPYYLHQLDRIQGAAHFEVERDRSIRLVEGLRNHLPGYLVPRLVEDISGERSKLPIEKNPE</sequence>
<dbReference type="GO" id="GO:0046872">
    <property type="term" value="F:metal ion binding"/>
    <property type="evidence" value="ECO:0007669"/>
    <property type="project" value="UniProtKB-KW"/>
</dbReference>
<evidence type="ECO:0000256" key="3">
    <source>
        <dbReference type="ARBA" id="ARBA00001966"/>
    </source>
</evidence>
<dbReference type="PROSITE" id="PS51918">
    <property type="entry name" value="RADICAL_SAM"/>
    <property type="match status" value="1"/>
</dbReference>
<gene>
    <name evidence="17" type="ORF">EV695_0042</name>
</gene>
<feature type="binding site" evidence="14">
    <location>
        <position position="127"/>
    </location>
    <ligand>
        <name>[4Fe-4S] cluster</name>
        <dbReference type="ChEBI" id="CHEBI:49883"/>
        <note>4Fe-4S-S-AdoMet</note>
    </ligand>
</feature>
<evidence type="ECO:0000256" key="11">
    <source>
        <dbReference type="ARBA" id="ARBA00023014"/>
    </source>
</evidence>
<dbReference type="NCBIfam" id="TIGR03821">
    <property type="entry name" value="EFP_modif_epmB"/>
    <property type="match status" value="1"/>
</dbReference>
<evidence type="ECO:0000313" key="17">
    <source>
        <dbReference type="EMBL" id="TCJ88202.1"/>
    </source>
</evidence>
<keyword evidence="10" id="KW-0408">Iron</keyword>
<reference evidence="17 18" key="1">
    <citation type="submission" date="2019-03" db="EMBL/GenBank/DDBJ databases">
        <title>Genomic Encyclopedia of Type Strains, Phase IV (KMG-IV): sequencing the most valuable type-strain genomes for metagenomic binning, comparative biology and taxonomic classification.</title>
        <authorList>
            <person name="Goeker M."/>
        </authorList>
    </citation>
    <scope>NUCLEOTIDE SEQUENCE [LARGE SCALE GENOMIC DNA]</scope>
    <source>
        <strain evidence="17 18">DSM 24830</strain>
    </source>
</reference>
<comment type="similarity">
    <text evidence="4">Belongs to the radical SAM superfamily. KamA family.</text>
</comment>